<dbReference type="Proteomes" id="UP000306630">
    <property type="component" value="Unassembled WGS sequence"/>
</dbReference>
<evidence type="ECO:0000313" key="8">
    <source>
        <dbReference type="EMBL" id="ANU64728.1"/>
    </source>
</evidence>
<dbReference type="PANTHER" id="PTHR30352">
    <property type="entry name" value="PYRUVATE FORMATE-LYASE-ACTIVATING ENZYME"/>
    <property type="match status" value="1"/>
</dbReference>
<comment type="similarity">
    <text evidence="7">Belongs to the organic radical-activating enzymes family.</text>
</comment>
<evidence type="ECO:0000256" key="2">
    <source>
        <dbReference type="ARBA" id="ARBA00022485"/>
    </source>
</evidence>
<reference evidence="8" key="2">
    <citation type="submission" date="2017-04" db="EMBL/GenBank/DDBJ databases">
        <title>Complete Genome Sequences of Twelve Strains of a Stable Defined Moderately Diverse Mouse Microbiota 2 (sDMDMm2).</title>
        <authorList>
            <person name="Uchimura Y."/>
            <person name="Wyss M."/>
            <person name="Brugiroux S."/>
            <person name="Limenitakis J.P."/>
            <person name="Stecher B."/>
            <person name="McCoy K.D."/>
            <person name="Macpherson A.J."/>
        </authorList>
    </citation>
    <scope>NUCLEOTIDE SEQUENCE</scope>
    <source>
        <strain evidence="8">YL27</strain>
    </source>
</reference>
<evidence type="ECO:0000256" key="7">
    <source>
        <dbReference type="PIRNR" id="PIRNR000368"/>
    </source>
</evidence>
<accession>A0A1Z2XKK8</accession>
<dbReference type="Pfam" id="PF13353">
    <property type="entry name" value="Fer4_12"/>
    <property type="match status" value="1"/>
</dbReference>
<dbReference type="AlphaFoldDB" id="A0A1B1SD20"/>
<dbReference type="SFLD" id="SFLDG01063">
    <property type="entry name" value="activating_enzymes__group_1"/>
    <property type="match status" value="1"/>
</dbReference>
<dbReference type="Proteomes" id="UP000186351">
    <property type="component" value="Chromosome"/>
</dbReference>
<organism evidence="8 10">
    <name type="scientific">Muribaculum intestinale</name>
    <dbReference type="NCBI Taxonomy" id="1796646"/>
    <lineage>
        <taxon>Bacteria</taxon>
        <taxon>Pseudomonadati</taxon>
        <taxon>Bacteroidota</taxon>
        <taxon>Bacteroidia</taxon>
        <taxon>Bacteroidales</taxon>
        <taxon>Muribaculaceae</taxon>
        <taxon>Muribaculum</taxon>
    </lineage>
</organism>
<dbReference type="GO" id="GO:0051539">
    <property type="term" value="F:4 iron, 4 sulfur cluster binding"/>
    <property type="evidence" value="ECO:0007669"/>
    <property type="project" value="UniProtKB-KW"/>
</dbReference>
<comment type="function">
    <text evidence="7">Activation of anaerobic ribonucleoside-triphosphate reductase under anaerobic conditions by generation of an organic free radical, using S-adenosylmethionine and reduced flavodoxin as cosubstrates to produce 5'-deoxy-adenosine.</text>
</comment>
<dbReference type="InterPro" id="IPR012837">
    <property type="entry name" value="NrdG"/>
</dbReference>
<sequence>MLQDADYTPTEEEKNIRLRVLDIVAGTSVDGPGLRTSIYLAGCDHACPGCHNPESWAHDGGREMSVAEIMDTVRENDFNVTFSGGDPLYQAEGVTALAGAVKRAGYTLWCYTGFTYEHVAAAPRFAPLMEFVDVLVDGPFIESMRDTALLFRGSSNQRLVDVAASRKAGGVVAWSRD</sequence>
<reference evidence="10" key="1">
    <citation type="submission" date="2016-04" db="EMBL/GenBank/DDBJ databases">
        <title>Complete Genome Sequences of Twelve Strains of a Stable Defined Moderately Diverse Mouse Microbiota 2 (sDMDMm2).</title>
        <authorList>
            <person name="Uchimura Y."/>
            <person name="Wyss M."/>
            <person name="Brugiroux S."/>
            <person name="Limenitakis J.P."/>
            <person name="Stecher B."/>
            <person name="McCoy K.D."/>
            <person name="Macpherson A.J."/>
        </authorList>
    </citation>
    <scope>NUCLEOTIDE SEQUENCE [LARGE SCALE GENOMIC DNA]</scope>
    <source>
        <strain evidence="10">YL27</strain>
    </source>
</reference>
<dbReference type="STRING" id="1796646.A4V02_03160"/>
<dbReference type="GO" id="GO:0004748">
    <property type="term" value="F:ribonucleoside-diphosphate reductase activity, thioredoxin disulfide as acceptor"/>
    <property type="evidence" value="ECO:0007669"/>
    <property type="project" value="TreeGrafter"/>
</dbReference>
<dbReference type="EMBL" id="SRYD01000032">
    <property type="protein sequence ID" value="TGY73611.1"/>
    <property type="molecule type" value="Genomic_DNA"/>
</dbReference>
<evidence type="ECO:0000313" key="10">
    <source>
        <dbReference type="Proteomes" id="UP000186351"/>
    </source>
</evidence>
<protein>
    <recommendedName>
        <fullName evidence="7">Anaerobic ribonucleoside-triphosphate reductase-activating protein</fullName>
        <ecNumber evidence="7">1.97.1.-</ecNumber>
    </recommendedName>
</protein>
<keyword evidence="7" id="KW-0560">Oxidoreductase</keyword>
<proteinExistence type="inferred from homology"/>
<name>A0A1B1SD20_9BACT</name>
<keyword evidence="5" id="KW-0408">Iron</keyword>
<keyword evidence="6" id="KW-0411">Iron-sulfur</keyword>
<dbReference type="InterPro" id="IPR013785">
    <property type="entry name" value="Aldolase_TIM"/>
</dbReference>
<dbReference type="EC" id="1.97.1.-" evidence="7"/>
<dbReference type="RefSeq" id="WP_068962003.1">
    <property type="nucleotide sequence ID" value="NZ_CAQFTO010000031.1"/>
</dbReference>
<dbReference type="NCBIfam" id="TIGR02491">
    <property type="entry name" value="NrdG"/>
    <property type="match status" value="1"/>
</dbReference>
<dbReference type="InterPro" id="IPR034457">
    <property type="entry name" value="Organic_radical-activating"/>
</dbReference>
<dbReference type="OrthoDB" id="9782387at2"/>
<evidence type="ECO:0000256" key="4">
    <source>
        <dbReference type="ARBA" id="ARBA00022723"/>
    </source>
</evidence>
<dbReference type="SFLD" id="SFLDG01066">
    <property type="entry name" value="organic_radical-activating_enz"/>
    <property type="match status" value="1"/>
</dbReference>
<evidence type="ECO:0000313" key="9">
    <source>
        <dbReference type="EMBL" id="TGY73611.1"/>
    </source>
</evidence>
<keyword evidence="10" id="KW-1185">Reference proteome</keyword>
<keyword evidence="3" id="KW-0949">S-adenosyl-L-methionine</keyword>
<dbReference type="InterPro" id="IPR007197">
    <property type="entry name" value="rSAM"/>
</dbReference>
<evidence type="ECO:0000313" key="11">
    <source>
        <dbReference type="Proteomes" id="UP000306630"/>
    </source>
</evidence>
<dbReference type="EMBL" id="CP015402">
    <property type="protein sequence ID" value="ANU64728.1"/>
    <property type="molecule type" value="Genomic_DNA"/>
</dbReference>
<keyword evidence="4" id="KW-0479">Metal-binding</keyword>
<dbReference type="SFLD" id="SFLDF00299">
    <property type="entry name" value="anaerobic_ribonucleoside-triph"/>
    <property type="match status" value="1"/>
</dbReference>
<dbReference type="InterPro" id="IPR058240">
    <property type="entry name" value="rSAM_sf"/>
</dbReference>
<reference evidence="9 11" key="3">
    <citation type="submission" date="2019-04" db="EMBL/GenBank/DDBJ databases">
        <title>Microbes associate with the intestines of laboratory mice.</title>
        <authorList>
            <person name="Navarre W."/>
            <person name="Wong E."/>
            <person name="Huang K."/>
            <person name="Tropini C."/>
            <person name="Ng K."/>
            <person name="Yu B."/>
        </authorList>
    </citation>
    <scope>NUCLEOTIDE SEQUENCE [LARGE SCALE GENOMIC DNA]</scope>
    <source>
        <strain evidence="9 11">NM06_A21</strain>
    </source>
</reference>
<evidence type="ECO:0000256" key="1">
    <source>
        <dbReference type="ARBA" id="ARBA00001966"/>
    </source>
</evidence>
<dbReference type="SUPFAM" id="SSF102114">
    <property type="entry name" value="Radical SAM enzymes"/>
    <property type="match status" value="1"/>
</dbReference>
<dbReference type="SFLD" id="SFLDS00029">
    <property type="entry name" value="Radical_SAM"/>
    <property type="match status" value="1"/>
</dbReference>
<gene>
    <name evidence="9" type="primary">nrdG</name>
    <name evidence="8" type="ORF">A4V02_03160</name>
    <name evidence="9" type="ORF">E5333_08820</name>
</gene>
<dbReference type="GO" id="GO:0043365">
    <property type="term" value="F:[formate-C-acetyltransferase]-activating enzyme activity"/>
    <property type="evidence" value="ECO:0007669"/>
    <property type="project" value="InterPro"/>
</dbReference>
<accession>A0A1B1SD20</accession>
<evidence type="ECO:0000256" key="3">
    <source>
        <dbReference type="ARBA" id="ARBA00022691"/>
    </source>
</evidence>
<comment type="cofactor">
    <cofactor evidence="1">
        <name>[4Fe-4S] cluster</name>
        <dbReference type="ChEBI" id="CHEBI:49883"/>
    </cofactor>
</comment>
<evidence type="ECO:0000256" key="6">
    <source>
        <dbReference type="ARBA" id="ARBA00023014"/>
    </source>
</evidence>
<dbReference type="Gene3D" id="3.20.20.70">
    <property type="entry name" value="Aldolase class I"/>
    <property type="match status" value="1"/>
</dbReference>
<dbReference type="PANTHER" id="PTHR30352:SF2">
    <property type="entry name" value="ANAEROBIC RIBONUCLEOSIDE-TRIPHOSPHATE REDUCTASE-ACTIVATING PROTEIN"/>
    <property type="match status" value="1"/>
</dbReference>
<dbReference type="GO" id="GO:0046872">
    <property type="term" value="F:metal ion binding"/>
    <property type="evidence" value="ECO:0007669"/>
    <property type="project" value="UniProtKB-KW"/>
</dbReference>
<keyword evidence="2" id="KW-0004">4Fe-4S</keyword>
<evidence type="ECO:0000256" key="5">
    <source>
        <dbReference type="ARBA" id="ARBA00023004"/>
    </source>
</evidence>
<dbReference type="KEGG" id="pary:A4V02_03160"/>
<dbReference type="PIRSF" id="PIRSF000368">
    <property type="entry name" value="NrdG"/>
    <property type="match status" value="1"/>
</dbReference>